<evidence type="ECO:0000313" key="1">
    <source>
        <dbReference type="EMBL" id="EMF14420.1"/>
    </source>
</evidence>
<dbReference type="AlphaFoldDB" id="M3D8H8"/>
<dbReference type="RefSeq" id="XP_016762541.1">
    <property type="nucleotide sequence ID" value="XM_016901191.1"/>
</dbReference>
<organism evidence="1 2">
    <name type="scientific">Sphaerulina musiva (strain SO2202)</name>
    <name type="common">Poplar stem canker fungus</name>
    <name type="synonym">Septoria musiva</name>
    <dbReference type="NCBI Taxonomy" id="692275"/>
    <lineage>
        <taxon>Eukaryota</taxon>
        <taxon>Fungi</taxon>
        <taxon>Dikarya</taxon>
        <taxon>Ascomycota</taxon>
        <taxon>Pezizomycotina</taxon>
        <taxon>Dothideomycetes</taxon>
        <taxon>Dothideomycetidae</taxon>
        <taxon>Mycosphaerellales</taxon>
        <taxon>Mycosphaerellaceae</taxon>
        <taxon>Sphaerulina</taxon>
    </lineage>
</organism>
<proteinExistence type="predicted"/>
<protein>
    <submittedName>
        <fullName evidence="1">Uncharacterized protein</fullName>
    </submittedName>
</protein>
<gene>
    <name evidence="1" type="ORF">SEPMUDRAFT_115697</name>
</gene>
<evidence type="ECO:0000313" key="2">
    <source>
        <dbReference type="Proteomes" id="UP000016931"/>
    </source>
</evidence>
<dbReference type="EMBL" id="KB456262">
    <property type="protein sequence ID" value="EMF14420.1"/>
    <property type="molecule type" value="Genomic_DNA"/>
</dbReference>
<sequence length="90" mass="10623">MCTRVMHVYQCGCREKGELKQCNRLYEQESNLQCNVTDVDPKISRNYCSKHMPKENKATMAYAWRILTVLVAQWYADCQEDVDVDGFQYM</sequence>
<keyword evidence="2" id="KW-1185">Reference proteome</keyword>
<dbReference type="OrthoDB" id="5202228at2759"/>
<dbReference type="GeneID" id="27898328"/>
<reference evidence="1 2" key="1">
    <citation type="journal article" date="2012" name="PLoS Pathog.">
        <title>Diverse lifestyles and strategies of plant pathogenesis encoded in the genomes of eighteen Dothideomycetes fungi.</title>
        <authorList>
            <person name="Ohm R.A."/>
            <person name="Feau N."/>
            <person name="Henrissat B."/>
            <person name="Schoch C.L."/>
            <person name="Horwitz B.A."/>
            <person name="Barry K.W."/>
            <person name="Condon B.J."/>
            <person name="Copeland A.C."/>
            <person name="Dhillon B."/>
            <person name="Glaser F."/>
            <person name="Hesse C.N."/>
            <person name="Kosti I."/>
            <person name="LaButti K."/>
            <person name="Lindquist E.A."/>
            <person name="Lucas S."/>
            <person name="Salamov A.A."/>
            <person name="Bradshaw R.E."/>
            <person name="Ciuffetti L."/>
            <person name="Hamelin R.C."/>
            <person name="Kema G.H.J."/>
            <person name="Lawrence C."/>
            <person name="Scott J.A."/>
            <person name="Spatafora J.W."/>
            <person name="Turgeon B.G."/>
            <person name="de Wit P.J.G.M."/>
            <person name="Zhong S."/>
            <person name="Goodwin S.B."/>
            <person name="Grigoriev I.V."/>
        </authorList>
    </citation>
    <scope>NUCLEOTIDE SEQUENCE [LARGE SCALE GENOMIC DNA]</scope>
    <source>
        <strain evidence="1 2">SO2202</strain>
    </source>
</reference>
<dbReference type="HOGENOM" id="CLU_2442273_0_0_1"/>
<accession>M3D8H8</accession>
<name>M3D8H8_SPHMS</name>
<dbReference type="Proteomes" id="UP000016931">
    <property type="component" value="Unassembled WGS sequence"/>
</dbReference>